<reference evidence="2 3" key="2">
    <citation type="journal article" date="2019" name="G3 (Bethesda)">
        <title>Hybrid Assembly of the Genome of the Entomopathogenic Nematode Steinernema carpocapsae Identifies the X-Chromosome.</title>
        <authorList>
            <person name="Serra L."/>
            <person name="Macchietto M."/>
            <person name="Macias-Munoz A."/>
            <person name="McGill C.J."/>
            <person name="Rodriguez I.M."/>
            <person name="Rodriguez B."/>
            <person name="Murad R."/>
            <person name="Mortazavi A."/>
        </authorList>
    </citation>
    <scope>NUCLEOTIDE SEQUENCE [LARGE SCALE GENOMIC DNA]</scope>
    <source>
        <strain evidence="2 3">ALL</strain>
    </source>
</reference>
<name>A0A4U5NFP8_STECR</name>
<comment type="caution">
    <text evidence="2">The sequence shown here is derived from an EMBL/GenBank/DDBJ whole genome shotgun (WGS) entry which is preliminary data.</text>
</comment>
<gene>
    <name evidence="2" type="ORF">L596_015475</name>
</gene>
<evidence type="ECO:0000313" key="2">
    <source>
        <dbReference type="EMBL" id="TKR81634.1"/>
    </source>
</evidence>
<feature type="compositionally biased region" description="Basic and acidic residues" evidence="1">
    <location>
        <begin position="46"/>
        <end position="57"/>
    </location>
</feature>
<reference evidence="2 3" key="1">
    <citation type="journal article" date="2015" name="Genome Biol.">
        <title>Comparative genomics of Steinernema reveals deeply conserved gene regulatory networks.</title>
        <authorList>
            <person name="Dillman A.R."/>
            <person name="Macchietto M."/>
            <person name="Porter C.F."/>
            <person name="Rogers A."/>
            <person name="Williams B."/>
            <person name="Antoshechkin I."/>
            <person name="Lee M.M."/>
            <person name="Goodwin Z."/>
            <person name="Lu X."/>
            <person name="Lewis E.E."/>
            <person name="Goodrich-Blair H."/>
            <person name="Stock S.P."/>
            <person name="Adams B.J."/>
            <person name="Sternberg P.W."/>
            <person name="Mortazavi A."/>
        </authorList>
    </citation>
    <scope>NUCLEOTIDE SEQUENCE [LARGE SCALE GENOMIC DNA]</scope>
    <source>
        <strain evidence="2 3">ALL</strain>
    </source>
</reference>
<accession>A0A4U5NFP8</accession>
<feature type="region of interest" description="Disordered" evidence="1">
    <location>
        <begin position="46"/>
        <end position="69"/>
    </location>
</feature>
<dbReference type="Proteomes" id="UP000298663">
    <property type="component" value="Unassembled WGS sequence"/>
</dbReference>
<keyword evidence="3" id="KW-1185">Reference proteome</keyword>
<sequence>MPKFFINLEFSCFVCTSKLRFPRYFRVNTSARSRPFEPEFAFEPRNRARVSHRDSHRAAASPAAAQRAS</sequence>
<dbReference type="AlphaFoldDB" id="A0A4U5NFP8"/>
<dbReference type="EMBL" id="AZBU02000004">
    <property type="protein sequence ID" value="TKR81634.1"/>
    <property type="molecule type" value="Genomic_DNA"/>
</dbReference>
<organism evidence="2 3">
    <name type="scientific">Steinernema carpocapsae</name>
    <name type="common">Entomopathogenic nematode</name>
    <dbReference type="NCBI Taxonomy" id="34508"/>
    <lineage>
        <taxon>Eukaryota</taxon>
        <taxon>Metazoa</taxon>
        <taxon>Ecdysozoa</taxon>
        <taxon>Nematoda</taxon>
        <taxon>Chromadorea</taxon>
        <taxon>Rhabditida</taxon>
        <taxon>Tylenchina</taxon>
        <taxon>Panagrolaimomorpha</taxon>
        <taxon>Strongyloidoidea</taxon>
        <taxon>Steinernematidae</taxon>
        <taxon>Steinernema</taxon>
    </lineage>
</organism>
<protein>
    <submittedName>
        <fullName evidence="2">Uncharacterized protein</fullName>
    </submittedName>
</protein>
<evidence type="ECO:0000256" key="1">
    <source>
        <dbReference type="SAM" id="MobiDB-lite"/>
    </source>
</evidence>
<proteinExistence type="predicted"/>
<feature type="compositionally biased region" description="Low complexity" evidence="1">
    <location>
        <begin position="58"/>
        <end position="69"/>
    </location>
</feature>
<evidence type="ECO:0000313" key="3">
    <source>
        <dbReference type="Proteomes" id="UP000298663"/>
    </source>
</evidence>